<dbReference type="Proteomes" id="UP000291822">
    <property type="component" value="Unassembled WGS sequence"/>
</dbReference>
<evidence type="ECO:0000256" key="1">
    <source>
        <dbReference type="SAM" id="MobiDB-lite"/>
    </source>
</evidence>
<dbReference type="EMBL" id="SJTG01000007">
    <property type="protein sequence ID" value="TCI06136.1"/>
    <property type="molecule type" value="Genomic_DNA"/>
</dbReference>
<feature type="compositionally biased region" description="Basic and acidic residues" evidence="1">
    <location>
        <begin position="59"/>
        <end position="102"/>
    </location>
</feature>
<dbReference type="Gene3D" id="3.10.450.160">
    <property type="entry name" value="inner membrane protein cigr"/>
    <property type="match status" value="1"/>
</dbReference>
<name>A0A4R0YDJ4_9GAMM</name>
<dbReference type="AlphaFoldDB" id="A0A4R0YDJ4"/>
<sequence length="158" mass="18171">MRATRHFPVRRLCHVSGRTDPPGRCLHPSGPEPPMKRLLTFAITAALIAGSGLAVASPQDDHGHGHDRWDQGDQDHDHDRGHNPKDEGRHDNGKHNGWYKRGDHLPQRYYEREYYVTDYEHYHLRRPDPGYRWIRADGNQFYLTLISSGVVIDVATGF</sequence>
<reference evidence="2 3" key="1">
    <citation type="submission" date="2019-02" db="EMBL/GenBank/DDBJ databases">
        <title>Dyella amyloliquefaciens sp. nov., isolated from forest soil.</title>
        <authorList>
            <person name="Gao Z.-H."/>
            <person name="Qiu L.-H."/>
        </authorList>
    </citation>
    <scope>NUCLEOTIDE SEQUENCE [LARGE SCALE GENOMIC DNA]</scope>
    <source>
        <strain evidence="2 3">KACC 12747</strain>
    </source>
</reference>
<organism evidence="2 3">
    <name type="scientific">Dyella soli</name>
    <dbReference type="NCBI Taxonomy" id="522319"/>
    <lineage>
        <taxon>Bacteria</taxon>
        <taxon>Pseudomonadati</taxon>
        <taxon>Pseudomonadota</taxon>
        <taxon>Gammaproteobacteria</taxon>
        <taxon>Lysobacterales</taxon>
        <taxon>Rhodanobacteraceae</taxon>
        <taxon>Dyella</taxon>
    </lineage>
</organism>
<gene>
    <name evidence="2" type="ORF">EZM97_34995</name>
</gene>
<evidence type="ECO:0008006" key="4">
    <source>
        <dbReference type="Google" id="ProtNLM"/>
    </source>
</evidence>
<feature type="region of interest" description="Disordered" evidence="1">
    <location>
        <begin position="55"/>
        <end position="102"/>
    </location>
</feature>
<protein>
    <recommendedName>
        <fullName evidence="4">Transmembrane signal peptide protein</fullName>
    </recommendedName>
</protein>
<evidence type="ECO:0000313" key="2">
    <source>
        <dbReference type="EMBL" id="TCI06136.1"/>
    </source>
</evidence>
<keyword evidence="3" id="KW-1185">Reference proteome</keyword>
<accession>A0A4R0YDJ4</accession>
<comment type="caution">
    <text evidence="2">The sequence shown here is derived from an EMBL/GenBank/DDBJ whole genome shotgun (WGS) entry which is preliminary data.</text>
</comment>
<proteinExistence type="predicted"/>
<evidence type="ECO:0000313" key="3">
    <source>
        <dbReference type="Proteomes" id="UP000291822"/>
    </source>
</evidence>
<dbReference type="Pfam" id="PF11776">
    <property type="entry name" value="RcnB"/>
    <property type="match status" value="1"/>
</dbReference>
<dbReference type="InterPro" id="IPR024572">
    <property type="entry name" value="RcnB"/>
</dbReference>